<dbReference type="OrthoDB" id="2066593at2"/>
<dbReference type="AlphaFoldDB" id="A0A1T4VZQ3"/>
<dbReference type="Proteomes" id="UP000190814">
    <property type="component" value="Unassembled WGS sequence"/>
</dbReference>
<evidence type="ECO:0000313" key="2">
    <source>
        <dbReference type="EMBL" id="SKA70492.1"/>
    </source>
</evidence>
<dbReference type="RefSeq" id="WP_078766880.1">
    <property type="nucleotide sequence ID" value="NZ_FUXZ01000013.1"/>
</dbReference>
<proteinExistence type="predicted"/>
<name>A0A1T4VZQ3_9FIRM</name>
<evidence type="ECO:0000313" key="3">
    <source>
        <dbReference type="Proteomes" id="UP000190814"/>
    </source>
</evidence>
<reference evidence="2 3" key="1">
    <citation type="submission" date="2017-02" db="EMBL/GenBank/DDBJ databases">
        <authorList>
            <person name="Peterson S.W."/>
        </authorList>
    </citation>
    <scope>NUCLEOTIDE SEQUENCE [LARGE SCALE GENOMIC DNA]</scope>
    <source>
        <strain evidence="2 3">ATCC 35992</strain>
    </source>
</reference>
<gene>
    <name evidence="2" type="ORF">SAMN02745111_02048</name>
</gene>
<dbReference type="STRING" id="39495.SAMN02745111_02048"/>
<protein>
    <submittedName>
        <fullName evidence="2">Uncharacterized protein</fullName>
    </submittedName>
</protein>
<organism evidence="2 3">
    <name type="scientific">Eubacterium uniforme</name>
    <dbReference type="NCBI Taxonomy" id="39495"/>
    <lineage>
        <taxon>Bacteria</taxon>
        <taxon>Bacillati</taxon>
        <taxon>Bacillota</taxon>
        <taxon>Clostridia</taxon>
        <taxon>Eubacteriales</taxon>
        <taxon>Eubacteriaceae</taxon>
        <taxon>Eubacterium</taxon>
    </lineage>
</organism>
<evidence type="ECO:0000256" key="1">
    <source>
        <dbReference type="SAM" id="MobiDB-lite"/>
    </source>
</evidence>
<feature type="region of interest" description="Disordered" evidence="1">
    <location>
        <begin position="47"/>
        <end position="69"/>
    </location>
</feature>
<dbReference type="EMBL" id="FUXZ01000013">
    <property type="protein sequence ID" value="SKA70492.1"/>
    <property type="molecule type" value="Genomic_DNA"/>
</dbReference>
<sequence length="659" mass="75482">MKFVKTKIGKNSPKQKAQKRTISLRRKISLMLAICVLTTLPTSCKGKKNDETTSKVESTTNSQSQTETETQKVEQIKKIDLKKYKLKDDKSIFDITKLVKKQNKDKNNKLVSACAMSYTIGESRVIRLLYSHSKGGVIKQYIVKEYLLDTNKMSDEEYKFNVKDGGGKGGLKVISLEDLIFSDETNKRIYAPDYLDKEASYSKIGSGEVFAYNGKPFVFDNSKMAFYEVTAKGKLQYNFKLLREKYSSAKLISYNKLKYVQIEAVSPFERKKIYMDIDPGDNVINKYTMDKYDEYFEEYGDGRYYELNYDKNNAPGIYLYDKKSNIRVRKSIPKSITKLCNGSSKKVSVTSDAVIDDSLLFSVNSGNSISNLYLWNLKKGKTQKHTFTAKNPFEFTEKQMTADALRQRANELEDEYGVYIYFGDDAETNYGSYITNRCTDSGQIEAGLNSLEKVLSMYPKGFFRQLDYGNVKGIYIHLTGSIMAADSGGIPAGVLAFTGVATNNTQIVVIDITQMMQISTIAHEITHMIDRKLEYEGFLDDGMWSKLNPNGFEYRNEYIDESGNKTFDSITGDYLYMSALFGNESYDNVYFYDDYAKTYSTEDRARIIEVLATDTYDQDSFLKCPHIKKKLQKYMELLESCFDTIDWSDSLWKKRINSI</sequence>
<accession>A0A1T4VZQ3</accession>
<feature type="compositionally biased region" description="Low complexity" evidence="1">
    <location>
        <begin position="57"/>
        <end position="68"/>
    </location>
</feature>
<keyword evidence="3" id="KW-1185">Reference proteome</keyword>